<dbReference type="AlphaFoldDB" id="A0A093VFT2"/>
<evidence type="ECO:0000256" key="2">
    <source>
        <dbReference type="ARBA" id="ARBA00022692"/>
    </source>
</evidence>
<dbReference type="GO" id="GO:0022857">
    <property type="term" value="F:transmembrane transporter activity"/>
    <property type="evidence" value="ECO:0007669"/>
    <property type="project" value="InterPro"/>
</dbReference>
<feature type="compositionally biased region" description="Basic and acidic residues" evidence="5">
    <location>
        <begin position="51"/>
        <end position="65"/>
    </location>
</feature>
<protein>
    <submittedName>
        <fullName evidence="8">Polyamine transporter 4</fullName>
    </submittedName>
</protein>
<feature type="compositionally biased region" description="Low complexity" evidence="5">
    <location>
        <begin position="85"/>
        <end position="96"/>
    </location>
</feature>
<proteinExistence type="predicted"/>
<dbReference type="InterPro" id="IPR036259">
    <property type="entry name" value="MFS_trans_sf"/>
</dbReference>
<feature type="transmembrane region" description="Helical" evidence="6">
    <location>
        <begin position="276"/>
        <end position="297"/>
    </location>
</feature>
<feature type="transmembrane region" description="Helical" evidence="6">
    <location>
        <begin position="444"/>
        <end position="466"/>
    </location>
</feature>
<dbReference type="PROSITE" id="PS00216">
    <property type="entry name" value="SUGAR_TRANSPORT_1"/>
    <property type="match status" value="1"/>
</dbReference>
<evidence type="ECO:0000256" key="5">
    <source>
        <dbReference type="SAM" id="MobiDB-lite"/>
    </source>
</evidence>
<dbReference type="PANTHER" id="PTHR23502:SF12">
    <property type="entry name" value="MULTIDRUG TRANSPORTER, PUTATIVE (AFU_ORTHOLOGUE AFUA_1G06440)-RELATED"/>
    <property type="match status" value="1"/>
</dbReference>
<keyword evidence="4 6" id="KW-0472">Membrane</keyword>
<feature type="transmembrane region" description="Helical" evidence="6">
    <location>
        <begin position="505"/>
        <end position="532"/>
    </location>
</feature>
<dbReference type="InterPro" id="IPR011701">
    <property type="entry name" value="MFS"/>
</dbReference>
<dbReference type="eggNOG" id="KOG0255">
    <property type="taxonomic scope" value="Eukaryota"/>
</dbReference>
<name>A0A093VFT2_TALMA</name>
<evidence type="ECO:0000256" key="6">
    <source>
        <dbReference type="SAM" id="Phobius"/>
    </source>
</evidence>
<evidence type="ECO:0000256" key="1">
    <source>
        <dbReference type="ARBA" id="ARBA00004141"/>
    </source>
</evidence>
<feature type="transmembrane region" description="Helical" evidence="6">
    <location>
        <begin position="372"/>
        <end position="395"/>
    </location>
</feature>
<comment type="caution">
    <text evidence="8">The sequence shown here is derived from an EMBL/GenBank/DDBJ whole genome shotgun (WGS) entry which is preliminary data.</text>
</comment>
<evidence type="ECO:0000256" key="4">
    <source>
        <dbReference type="ARBA" id="ARBA00023136"/>
    </source>
</evidence>
<accession>A0A093VFT2</accession>
<reference key="1">
    <citation type="journal article" date="2014" name="PLoS Genet.">
        <title>Signature Gene Expression Reveals Novel Clues to the Molecular Mechanisms of Dimorphic Transition in Penicillium marneffei.</title>
        <authorList>
            <person name="Yang E."/>
            <person name="Wang G."/>
            <person name="Cai J."/>
            <person name="Woo P.C."/>
            <person name="Lau S.K."/>
            <person name="Yuen K.-Y."/>
            <person name="Chow W.-N."/>
            <person name="Lin X."/>
        </authorList>
    </citation>
    <scope>NUCLEOTIDE SEQUENCE [LARGE SCALE GENOMIC DNA]</scope>
    <source>
        <strain>PM1</strain>
    </source>
</reference>
<sequence length="625" mass="69095">MSSDSKPAQQDGNNSEKWPQDEKSTHNNEHGPRQRHQSLGSSDSESLYEIRPVRSERQVHPELRGTGDGMLTPQISRISHNSLARRVTTRGTTGTTDPNFEVDWDDENDPQNPWNWSLPYTAMCIGFLSYNTLVIVLFSTSYTSGTAQIAKEFGVSETIVTLGLTFYLLGLALGSVVMAPLSEIYGRKPVTMASMIVFNLMIIPVAVAKSMPIIIVFRFIGAIAGSVMISSAPGMVADIIPPQKRALAFSIWSIGPINGPVVGPILGGFVSQYLGWRWTCWISLMLGGVALAFSCIMKETYAPVILRKKAARLRKETDDTRWWCRYDHKVSLKETMKTNLSRPFVMAVLEPIWYVSSLPADMDHESDLSDSIFWNLYIGVVYGILYLCFTSYPIVFGQIRGWSLGVSGLAFSGIGIGTLIVIACEPFFRRMIQSHKKDPETGEVYPEAMVSAVCIGSILIPAGQLWFSWTGSPASIPWPAPIAAGIFFGAGNTCVFIYSSNYMTFSYGIFAASALAGNSLIRSVLGGIMPLIATYMYDSLGPNWAGTMLGLLEVACIPIPFIFWKYGYRIRQKSIFIRSMQEDQRRLKGKREARDARNATLGDALEGDVEPQDIEKGGARIKMDE</sequence>
<dbReference type="HOGENOM" id="CLU_008455_11_6_1"/>
<dbReference type="Gene3D" id="1.20.1250.20">
    <property type="entry name" value="MFS general substrate transporter like domains"/>
    <property type="match status" value="1"/>
</dbReference>
<evidence type="ECO:0000259" key="7">
    <source>
        <dbReference type="PROSITE" id="PS50850"/>
    </source>
</evidence>
<comment type="subcellular location">
    <subcellularLocation>
        <location evidence="1">Membrane</location>
        <topology evidence="1">Multi-pass membrane protein</topology>
    </subcellularLocation>
</comment>
<feature type="transmembrane region" description="Helical" evidence="6">
    <location>
        <begin position="190"/>
        <end position="207"/>
    </location>
</feature>
<feature type="compositionally biased region" description="Polar residues" evidence="5">
    <location>
        <begin position="73"/>
        <end position="82"/>
    </location>
</feature>
<dbReference type="Pfam" id="PF07690">
    <property type="entry name" value="MFS_1"/>
    <property type="match status" value="1"/>
</dbReference>
<dbReference type="InterPro" id="IPR005829">
    <property type="entry name" value="Sugar_transporter_CS"/>
</dbReference>
<gene>
    <name evidence="8" type="ORF">GQ26_0062600</name>
</gene>
<feature type="transmembrane region" description="Helical" evidence="6">
    <location>
        <begin position="544"/>
        <end position="564"/>
    </location>
</feature>
<dbReference type="EMBL" id="JPOX01000006">
    <property type="protein sequence ID" value="KFX50995.1"/>
    <property type="molecule type" value="Genomic_DNA"/>
</dbReference>
<feature type="transmembrane region" description="Helical" evidence="6">
    <location>
        <begin position="401"/>
        <end position="423"/>
    </location>
</feature>
<keyword evidence="2 6" id="KW-0812">Transmembrane</keyword>
<evidence type="ECO:0000256" key="3">
    <source>
        <dbReference type="ARBA" id="ARBA00022989"/>
    </source>
</evidence>
<feature type="transmembrane region" description="Helical" evidence="6">
    <location>
        <begin position="159"/>
        <end position="178"/>
    </location>
</feature>
<feature type="compositionally biased region" description="Basic and acidic residues" evidence="5">
    <location>
        <begin position="18"/>
        <end position="32"/>
    </location>
</feature>
<dbReference type="PANTHER" id="PTHR23502">
    <property type="entry name" value="MAJOR FACILITATOR SUPERFAMILY"/>
    <property type="match status" value="1"/>
</dbReference>
<feature type="transmembrane region" description="Helical" evidence="6">
    <location>
        <begin position="120"/>
        <end position="139"/>
    </location>
</feature>
<dbReference type="PROSITE" id="PS50850">
    <property type="entry name" value="MFS"/>
    <property type="match status" value="1"/>
</dbReference>
<dbReference type="InterPro" id="IPR020846">
    <property type="entry name" value="MFS_dom"/>
</dbReference>
<dbReference type="FunFam" id="1.20.1250.20:FF:000011">
    <property type="entry name" value="MFS multidrug transporter, putative"/>
    <property type="match status" value="1"/>
</dbReference>
<reference evidence="8" key="2">
    <citation type="journal article" date="2014" name="PLoS Genet.">
        <title>Signature gene expression reveals novel clues to the molecular mechanisms of dimorphic transition in Penicillium marneffei.</title>
        <authorList>
            <person name="Yang E."/>
            <person name="Wang G."/>
            <person name="Cai J."/>
            <person name="Woo P.C."/>
            <person name="Lau S.K."/>
            <person name="Yuen K.-Y."/>
            <person name="Chow W.-N."/>
            <person name="Lin X."/>
        </authorList>
    </citation>
    <scope>NUCLEOTIDE SEQUENCE</scope>
    <source>
        <strain evidence="8">PM1</strain>
    </source>
</reference>
<evidence type="ECO:0000313" key="8">
    <source>
        <dbReference type="EMBL" id="KFX50995.1"/>
    </source>
</evidence>
<feature type="domain" description="Major facilitator superfamily (MFS) profile" evidence="7">
    <location>
        <begin position="117"/>
        <end position="568"/>
    </location>
</feature>
<dbReference type="GO" id="GO:0005886">
    <property type="term" value="C:plasma membrane"/>
    <property type="evidence" value="ECO:0007669"/>
    <property type="project" value="TreeGrafter"/>
</dbReference>
<keyword evidence="3 6" id="KW-1133">Transmembrane helix</keyword>
<feature type="transmembrane region" description="Helical" evidence="6">
    <location>
        <begin position="478"/>
        <end position="498"/>
    </location>
</feature>
<feature type="compositionally biased region" description="Basic and acidic residues" evidence="5">
    <location>
        <begin position="613"/>
        <end position="625"/>
    </location>
</feature>
<feature type="transmembrane region" description="Helical" evidence="6">
    <location>
        <begin position="213"/>
        <end position="234"/>
    </location>
</feature>
<dbReference type="GO" id="GO:0042908">
    <property type="term" value="P:xenobiotic transport"/>
    <property type="evidence" value="ECO:0007669"/>
    <property type="project" value="UniProtKB-ARBA"/>
</dbReference>
<organism evidence="8">
    <name type="scientific">Talaromyces marneffei PM1</name>
    <dbReference type="NCBI Taxonomy" id="1077442"/>
    <lineage>
        <taxon>Eukaryota</taxon>
        <taxon>Fungi</taxon>
        <taxon>Dikarya</taxon>
        <taxon>Ascomycota</taxon>
        <taxon>Pezizomycotina</taxon>
        <taxon>Eurotiomycetes</taxon>
        <taxon>Eurotiomycetidae</taxon>
        <taxon>Eurotiales</taxon>
        <taxon>Trichocomaceae</taxon>
        <taxon>Talaromyces</taxon>
        <taxon>Talaromyces sect. Talaromyces</taxon>
    </lineage>
</organism>
<dbReference type="SUPFAM" id="SSF103473">
    <property type="entry name" value="MFS general substrate transporter"/>
    <property type="match status" value="1"/>
</dbReference>
<feature type="region of interest" description="Disordered" evidence="5">
    <location>
        <begin position="600"/>
        <end position="625"/>
    </location>
</feature>
<dbReference type="CDD" id="cd17323">
    <property type="entry name" value="MFS_Tpo1_MDR_like"/>
    <property type="match status" value="1"/>
</dbReference>
<feature type="region of interest" description="Disordered" evidence="5">
    <location>
        <begin position="1"/>
        <end position="106"/>
    </location>
</feature>
<dbReference type="GO" id="GO:0140115">
    <property type="term" value="P:export across plasma membrane"/>
    <property type="evidence" value="ECO:0007669"/>
    <property type="project" value="UniProtKB-ARBA"/>
</dbReference>
<feature type="compositionally biased region" description="Polar residues" evidence="5">
    <location>
        <begin position="1"/>
        <end position="17"/>
    </location>
</feature>